<evidence type="ECO:0000313" key="16">
    <source>
        <dbReference type="Proteomes" id="UP001165083"/>
    </source>
</evidence>
<evidence type="ECO:0000256" key="7">
    <source>
        <dbReference type="ARBA" id="ARBA00022801"/>
    </source>
</evidence>
<evidence type="ECO:0000256" key="3">
    <source>
        <dbReference type="ARBA" id="ARBA00005988"/>
    </source>
</evidence>
<accession>A0A9W6X2P7</accession>
<dbReference type="EC" id="3.4.17.24" evidence="11"/>
<comment type="subcellular location">
    <subcellularLocation>
        <location evidence="2">Cytoplasm</location>
    </subcellularLocation>
</comment>
<dbReference type="CDD" id="cd06236">
    <property type="entry name" value="M14_AGBL5_like"/>
    <property type="match status" value="1"/>
</dbReference>
<reference evidence="15" key="1">
    <citation type="submission" date="2023-04" db="EMBL/GenBank/DDBJ databases">
        <title>Phytophthora lilii NBRC 32176.</title>
        <authorList>
            <person name="Ichikawa N."/>
            <person name="Sato H."/>
            <person name="Tonouchi N."/>
        </authorList>
    </citation>
    <scope>NUCLEOTIDE SEQUENCE</scope>
    <source>
        <strain evidence="15">NBRC 32176</strain>
    </source>
</reference>
<dbReference type="GO" id="GO:0004181">
    <property type="term" value="F:metallocarboxypeptidase activity"/>
    <property type="evidence" value="ECO:0007669"/>
    <property type="project" value="InterPro"/>
</dbReference>
<evidence type="ECO:0000256" key="8">
    <source>
        <dbReference type="ARBA" id="ARBA00022833"/>
    </source>
</evidence>
<evidence type="ECO:0000256" key="13">
    <source>
        <dbReference type="SAM" id="MobiDB-lite"/>
    </source>
</evidence>
<evidence type="ECO:0000256" key="1">
    <source>
        <dbReference type="ARBA" id="ARBA00001947"/>
    </source>
</evidence>
<evidence type="ECO:0000256" key="5">
    <source>
        <dbReference type="ARBA" id="ARBA00022670"/>
    </source>
</evidence>
<dbReference type="InterPro" id="IPR000834">
    <property type="entry name" value="Peptidase_M14"/>
</dbReference>
<feature type="active site" description="Proton donor/acceptor" evidence="12">
    <location>
        <position position="553"/>
    </location>
</feature>
<evidence type="ECO:0000256" key="9">
    <source>
        <dbReference type="ARBA" id="ARBA00023049"/>
    </source>
</evidence>
<evidence type="ECO:0000256" key="10">
    <source>
        <dbReference type="ARBA" id="ARBA00024524"/>
    </source>
</evidence>
<feature type="region of interest" description="Disordered" evidence="13">
    <location>
        <begin position="308"/>
        <end position="328"/>
    </location>
</feature>
<dbReference type="Pfam" id="PF00246">
    <property type="entry name" value="Peptidase_M14"/>
    <property type="match status" value="1"/>
</dbReference>
<evidence type="ECO:0000259" key="14">
    <source>
        <dbReference type="PROSITE" id="PS52035"/>
    </source>
</evidence>
<name>A0A9W6X2P7_9STRA</name>
<dbReference type="PANTHER" id="PTHR12756:SF12">
    <property type="entry name" value="CYTOSOLIC CARBOXYPEPTIDASE-LIKE PROTEIN 5"/>
    <property type="match status" value="1"/>
</dbReference>
<keyword evidence="4" id="KW-0963">Cytoplasm</keyword>
<dbReference type="Gene3D" id="2.60.40.3120">
    <property type="match status" value="1"/>
</dbReference>
<evidence type="ECO:0000256" key="12">
    <source>
        <dbReference type="PROSITE-ProRule" id="PRU01379"/>
    </source>
</evidence>
<comment type="catalytic activity">
    <reaction evidence="10">
        <text>C-terminal L-alpha-aminoacyl-L-glutamyl-L-glutamyl-[tubulin] + H2O = C-terminal L-alpha-aminoacyl-L-glutamyl-[tubulin] + L-glutamate</text>
        <dbReference type="Rhea" id="RHEA:63792"/>
        <dbReference type="Rhea" id="RHEA-COMP:16435"/>
        <dbReference type="Rhea" id="RHEA-COMP:16436"/>
        <dbReference type="ChEBI" id="CHEBI:15377"/>
        <dbReference type="ChEBI" id="CHEBI:29985"/>
        <dbReference type="ChEBI" id="CHEBI:149555"/>
        <dbReference type="ChEBI" id="CHEBI:149556"/>
        <dbReference type="EC" id="3.4.17.24"/>
    </reaction>
    <physiologicalReaction direction="left-to-right" evidence="10">
        <dbReference type="Rhea" id="RHEA:63793"/>
    </physiologicalReaction>
</comment>
<keyword evidence="9" id="KW-0482">Metalloprotease</keyword>
<feature type="compositionally biased region" description="Low complexity" evidence="13">
    <location>
        <begin position="572"/>
        <end position="583"/>
    </location>
</feature>
<sequence>MASSPRAADEAEAAALRRVANCGPGKGEWQFPERGLRFSSRFDGGNLASVQLTPAGAFSASVSEDAAAFGISTGYSTWFYFEVERRVVPGEKETKQSPELQLVLANLNPQRGLFKNGYTLMYSAVEVTGEEEETTASCVFQDEKKWARLPSPLSFEKFWVPVGKTVEQGEGNSGLPVDEKRAELQQVDEEGGGESGQEANGPQTSLVGAARSKVTGAKQELKIRVSFSYRFKYAHERVRFAFCYPYTYARVQEELAALDKQFARMDFQPRSSPTDRTPVDFYYHRELLTRSLEGLRVDLITISSFDGITPKRGPPHPTSQRQSPASERAFRFDPKQKKVIVISARVHSAETPANFMLDGMLQLLCHPTDESAIALRRHFVFKIIPMLNPDGVCQGFYRTDTRGVNLNRVYEDPQFDLAPSVFALKQLILELVSDYGGADSASAQENMVYLDLHAHANRRGCFIFGNNHLPDVLVDADNEAMEKAIARQVKTQLYARLVGLHTAFFDYMACLFDKENMTRHDLRDNNNATTSRQGSSRVALYRATGLTYIYTIECNYNEGRRNLRASSLVSSSSSPTVASLSSAGPPKRCSSSKGLPKRVQADSQRMPRQAAPTSGTRLYLKYSPAEWKDVGIGALIALLDLFELPGAGQRLQESPFRTRDGIRKNLLAEIKSAASNEGAPSTKANKVCKQRTRHVVKQQVKVKA</sequence>
<feature type="compositionally biased region" description="Polar residues" evidence="13">
    <location>
        <begin position="197"/>
        <end position="206"/>
    </location>
</feature>
<dbReference type="EMBL" id="BSXW01000720">
    <property type="protein sequence ID" value="GMF28554.1"/>
    <property type="molecule type" value="Genomic_DNA"/>
</dbReference>
<organism evidence="15 16">
    <name type="scientific">Phytophthora lilii</name>
    <dbReference type="NCBI Taxonomy" id="2077276"/>
    <lineage>
        <taxon>Eukaryota</taxon>
        <taxon>Sar</taxon>
        <taxon>Stramenopiles</taxon>
        <taxon>Oomycota</taxon>
        <taxon>Peronosporomycetes</taxon>
        <taxon>Peronosporales</taxon>
        <taxon>Peronosporaceae</taxon>
        <taxon>Phytophthora</taxon>
    </lineage>
</organism>
<dbReference type="AlphaFoldDB" id="A0A9W6X2P7"/>
<dbReference type="Gene3D" id="3.40.630.10">
    <property type="entry name" value="Zn peptidases"/>
    <property type="match status" value="1"/>
</dbReference>
<comment type="caution">
    <text evidence="15">The sequence shown here is derived from an EMBL/GenBank/DDBJ whole genome shotgun (WGS) entry which is preliminary data.</text>
</comment>
<keyword evidence="8" id="KW-0862">Zinc</keyword>
<evidence type="ECO:0000256" key="11">
    <source>
        <dbReference type="ARBA" id="ARBA00026108"/>
    </source>
</evidence>
<proteinExistence type="inferred from homology"/>
<gene>
    <name evidence="15" type="ORF">Plil01_001203600</name>
</gene>
<feature type="region of interest" description="Disordered" evidence="13">
    <location>
        <begin position="572"/>
        <end position="615"/>
    </location>
</feature>
<dbReference type="PROSITE" id="PS52035">
    <property type="entry name" value="PEPTIDASE_M14"/>
    <property type="match status" value="1"/>
</dbReference>
<comment type="cofactor">
    <cofactor evidence="1">
        <name>Zn(2+)</name>
        <dbReference type="ChEBI" id="CHEBI:29105"/>
    </cofactor>
</comment>
<keyword evidence="7" id="KW-0378">Hydrolase</keyword>
<protein>
    <recommendedName>
        <fullName evidence="11">tubulin-glutamate carboxypeptidase</fullName>
        <ecNumber evidence="11">3.4.17.24</ecNumber>
    </recommendedName>
</protein>
<dbReference type="GO" id="GO:0006508">
    <property type="term" value="P:proteolysis"/>
    <property type="evidence" value="ECO:0007669"/>
    <property type="project" value="UniProtKB-KW"/>
</dbReference>
<feature type="domain" description="Peptidase M14" evidence="14">
    <location>
        <begin position="244"/>
        <end position="573"/>
    </location>
</feature>
<dbReference type="PANTHER" id="PTHR12756">
    <property type="entry name" value="CYTOSOLIC CARBOXYPEPTIDASE"/>
    <property type="match status" value="1"/>
</dbReference>
<dbReference type="InterPro" id="IPR050821">
    <property type="entry name" value="Cytosolic_carboxypeptidase"/>
</dbReference>
<evidence type="ECO:0000256" key="2">
    <source>
        <dbReference type="ARBA" id="ARBA00004496"/>
    </source>
</evidence>
<keyword evidence="6" id="KW-0479">Metal-binding</keyword>
<comment type="similarity">
    <text evidence="3 12">Belongs to the peptidase M14 family.</text>
</comment>
<evidence type="ECO:0000256" key="4">
    <source>
        <dbReference type="ARBA" id="ARBA00022490"/>
    </source>
</evidence>
<dbReference type="GO" id="GO:0008270">
    <property type="term" value="F:zinc ion binding"/>
    <property type="evidence" value="ECO:0007669"/>
    <property type="project" value="InterPro"/>
</dbReference>
<keyword evidence="5" id="KW-0645">Protease</keyword>
<feature type="region of interest" description="Disordered" evidence="13">
    <location>
        <begin position="185"/>
        <end position="206"/>
    </location>
</feature>
<keyword evidence="16" id="KW-1185">Reference proteome</keyword>
<dbReference type="OrthoDB" id="10253041at2759"/>
<evidence type="ECO:0000256" key="6">
    <source>
        <dbReference type="ARBA" id="ARBA00022723"/>
    </source>
</evidence>
<dbReference type="GO" id="GO:0005737">
    <property type="term" value="C:cytoplasm"/>
    <property type="evidence" value="ECO:0007669"/>
    <property type="project" value="UniProtKB-SubCell"/>
</dbReference>
<dbReference type="InterPro" id="IPR034286">
    <property type="entry name" value="M14_AGBL5-like"/>
</dbReference>
<dbReference type="SUPFAM" id="SSF53187">
    <property type="entry name" value="Zn-dependent exopeptidases"/>
    <property type="match status" value="1"/>
</dbReference>
<evidence type="ECO:0000313" key="15">
    <source>
        <dbReference type="EMBL" id="GMF28554.1"/>
    </source>
</evidence>
<dbReference type="Proteomes" id="UP001165083">
    <property type="component" value="Unassembled WGS sequence"/>
</dbReference>